<feature type="region of interest" description="Disordered" evidence="3">
    <location>
        <begin position="17"/>
        <end position="37"/>
    </location>
</feature>
<gene>
    <name evidence="5" type="ORF">PHJA_000993800</name>
</gene>
<comment type="caution">
    <text evidence="5">The sequence shown here is derived from an EMBL/GenBank/DDBJ whole genome shotgun (WGS) entry which is preliminary data.</text>
</comment>
<accession>A0A830C2J2</accession>
<evidence type="ECO:0000259" key="4">
    <source>
        <dbReference type="PROSITE" id="PS50144"/>
    </source>
</evidence>
<feature type="domain" description="MATH" evidence="4">
    <location>
        <begin position="374"/>
        <end position="506"/>
    </location>
</feature>
<dbReference type="PANTHER" id="PTHR26379:SF466">
    <property type="entry name" value="BTB_POZ AND MATH DOMAIN-CONTAINING PROTEIN 4"/>
    <property type="match status" value="1"/>
</dbReference>
<dbReference type="InterPro" id="IPR002083">
    <property type="entry name" value="MATH/TRAF_dom"/>
</dbReference>
<dbReference type="Pfam" id="PF22486">
    <property type="entry name" value="MATH_2"/>
    <property type="match status" value="2"/>
</dbReference>
<sequence length="688" mass="76876">MGSVGLTSLKIWRMNSGGTVKQEQRTKERKEHRKTRRCSDARIGRRRLLGGSDFVDLPNVVSDGTDADLCSVCLGLRIRLVSEKSDGVRCLFQMSLLDQSGKGDHLTKSFPVRTGPVLIMPHKCVGHHQFIERGRLERSLYLKDDCLKIECTVSVVLPPGAEAVTPTIASPRCDADDGDHDDVNVVGVDFLAMLDTGEGCDVDFNVRGEERFSAHKSLLHFIYSDTLPEDERALVVDGYAFGPAVSSTLGANLLATADEYDIMRLKSICESHLWRTNSFGRFAEILSVADRCNASALKHLCFKYAADNYAALVKRDSFNYLGENCPLLLNEMDDYVTETKKEGSSSLHVIDSSMLKSEENDSESASVTIRRMETGYHDWPLKNYSILLKEIGVSKFIMSDEFTLCSHSWQIFFYLDGMNPESFNSGYTSLYLAPRDQECSIIPVEVLSELYLLDQSGKGNHRVECPQKFTFVKRGHIYGRANYIKRSNLESPHYLKDDCLTIRCKISVFTSEIQSLPLIRVLESNIGADFGTLLDSRESADVLFRVGDEIFWGHNVINGAAVARGNLAMLWFIYTGTLEDEDQKVVNYSESVAFVLHLADIYHATKLKAACLRFAAENLEAVLESEGCEYLRQSCPSLFLELAYREPSCSGGGELNFYSKILSAVMEPFVGLLSSLDASVMKHRTNET</sequence>
<protein>
    <submittedName>
        <fullName evidence="5">BTB/POZ and math domain-containing protein 5</fullName>
    </submittedName>
</protein>
<evidence type="ECO:0000313" key="6">
    <source>
        <dbReference type="Proteomes" id="UP000653305"/>
    </source>
</evidence>
<dbReference type="CDD" id="cd00121">
    <property type="entry name" value="MATH"/>
    <property type="match status" value="2"/>
</dbReference>
<dbReference type="PROSITE" id="PS50144">
    <property type="entry name" value="MATH"/>
    <property type="match status" value="1"/>
</dbReference>
<dbReference type="PANTHER" id="PTHR26379">
    <property type="entry name" value="BTB/POZ AND MATH DOMAIN-CONTAINING PROTEIN 1"/>
    <property type="match status" value="1"/>
</dbReference>
<reference evidence="5" key="1">
    <citation type="submission" date="2020-07" db="EMBL/GenBank/DDBJ databases">
        <title>Ethylene signaling mediates host invasion by parasitic plants.</title>
        <authorList>
            <person name="Yoshida S."/>
        </authorList>
    </citation>
    <scope>NUCLEOTIDE SEQUENCE</scope>
    <source>
        <strain evidence="5">Okayama</strain>
    </source>
</reference>
<dbReference type="SUPFAM" id="SSF54695">
    <property type="entry name" value="POZ domain"/>
    <property type="match status" value="2"/>
</dbReference>
<organism evidence="5 6">
    <name type="scientific">Phtheirospermum japonicum</name>
    <dbReference type="NCBI Taxonomy" id="374723"/>
    <lineage>
        <taxon>Eukaryota</taxon>
        <taxon>Viridiplantae</taxon>
        <taxon>Streptophyta</taxon>
        <taxon>Embryophyta</taxon>
        <taxon>Tracheophyta</taxon>
        <taxon>Spermatophyta</taxon>
        <taxon>Magnoliopsida</taxon>
        <taxon>eudicotyledons</taxon>
        <taxon>Gunneridae</taxon>
        <taxon>Pentapetalae</taxon>
        <taxon>asterids</taxon>
        <taxon>lamiids</taxon>
        <taxon>Lamiales</taxon>
        <taxon>Orobanchaceae</taxon>
        <taxon>Orobanchaceae incertae sedis</taxon>
        <taxon>Phtheirospermum</taxon>
    </lineage>
</organism>
<dbReference type="EMBL" id="BMAC01000168">
    <property type="protein sequence ID" value="GFP88501.1"/>
    <property type="molecule type" value="Genomic_DNA"/>
</dbReference>
<dbReference type="SUPFAM" id="SSF49599">
    <property type="entry name" value="TRAF domain-like"/>
    <property type="match status" value="2"/>
</dbReference>
<dbReference type="Gene3D" id="3.30.710.10">
    <property type="entry name" value="Potassium Channel Kv1.1, Chain A"/>
    <property type="match status" value="1"/>
</dbReference>
<dbReference type="InterPro" id="IPR008974">
    <property type="entry name" value="TRAF-like"/>
</dbReference>
<dbReference type="OrthoDB" id="637933at2759"/>
<name>A0A830C2J2_9LAMI</name>
<dbReference type="InterPro" id="IPR045005">
    <property type="entry name" value="BPM1-6"/>
</dbReference>
<proteinExistence type="inferred from homology"/>
<dbReference type="Proteomes" id="UP000653305">
    <property type="component" value="Unassembled WGS sequence"/>
</dbReference>
<dbReference type="InterPro" id="IPR011333">
    <property type="entry name" value="SKP1/BTB/POZ_sf"/>
</dbReference>
<evidence type="ECO:0000313" key="5">
    <source>
        <dbReference type="EMBL" id="GFP88501.1"/>
    </source>
</evidence>
<dbReference type="InterPro" id="IPR056423">
    <property type="entry name" value="BACK_BPM_SPOP"/>
</dbReference>
<dbReference type="AlphaFoldDB" id="A0A830C2J2"/>
<evidence type="ECO:0000256" key="3">
    <source>
        <dbReference type="SAM" id="MobiDB-lite"/>
    </source>
</evidence>
<dbReference type="GO" id="GO:0016567">
    <property type="term" value="P:protein ubiquitination"/>
    <property type="evidence" value="ECO:0007669"/>
    <property type="project" value="InterPro"/>
</dbReference>
<evidence type="ECO:0000256" key="1">
    <source>
        <dbReference type="ARBA" id="ARBA00004906"/>
    </source>
</evidence>
<keyword evidence="6" id="KW-1185">Reference proteome</keyword>
<dbReference type="Pfam" id="PF24570">
    <property type="entry name" value="BACK_BPM_SPOP"/>
    <property type="match status" value="2"/>
</dbReference>
<evidence type="ECO:0000256" key="2">
    <source>
        <dbReference type="ARBA" id="ARBA00010846"/>
    </source>
</evidence>
<comment type="similarity">
    <text evidence="2">Belongs to the Tdpoz family.</text>
</comment>
<comment type="pathway">
    <text evidence="1">Protein modification; protein ubiquitination.</text>
</comment>
<dbReference type="Gene3D" id="1.25.40.420">
    <property type="match status" value="2"/>
</dbReference>
<dbReference type="Gene3D" id="2.60.210.10">
    <property type="entry name" value="Apoptosis, Tumor Necrosis Factor Receptor Associated Protein 2, Chain A"/>
    <property type="match status" value="2"/>
</dbReference>